<dbReference type="Proteomes" id="UP000589085">
    <property type="component" value="Unassembled WGS sequence"/>
</dbReference>
<proteinExistence type="predicted"/>
<comment type="caution">
    <text evidence="2">The sequence shown here is derived from an EMBL/GenBank/DDBJ whole genome shotgun (WGS) entry which is preliminary data.</text>
</comment>
<dbReference type="GO" id="GO:0004540">
    <property type="term" value="F:RNA nuclease activity"/>
    <property type="evidence" value="ECO:0007669"/>
    <property type="project" value="InterPro"/>
</dbReference>
<gene>
    <name evidence="2" type="ORF">HLH48_15835</name>
</gene>
<evidence type="ECO:0000259" key="1">
    <source>
        <dbReference type="Pfam" id="PF01936"/>
    </source>
</evidence>
<name>A0A7W4NPF7_9PROT</name>
<sequence length="177" mass="19793">MTNFIYVDNANLLIEGARVSAVSRGLASSVEEARGCRIIDRSYRIDFGKLYRLLVPDVTTARARIFGSRNESNGDVWEEAARSGFEVVVQESTPSAKDRKSDSCLVLSVARDAYRNAKQGDSFTIVSGTNAYCPLIAQLQQDGFPVDVRFWNHAGRQIKKVANRFFSLDRHVDELRA</sequence>
<organism evidence="2 3">
    <name type="scientific">Gluconacetobacter sacchari</name>
    <dbReference type="NCBI Taxonomy" id="92759"/>
    <lineage>
        <taxon>Bacteria</taxon>
        <taxon>Pseudomonadati</taxon>
        <taxon>Pseudomonadota</taxon>
        <taxon>Alphaproteobacteria</taxon>
        <taxon>Acetobacterales</taxon>
        <taxon>Acetobacteraceae</taxon>
        <taxon>Gluconacetobacter</taxon>
    </lineage>
</organism>
<dbReference type="InterPro" id="IPR021139">
    <property type="entry name" value="NYN"/>
</dbReference>
<dbReference type="Gene3D" id="3.40.50.1010">
    <property type="entry name" value="5'-nuclease"/>
    <property type="match status" value="1"/>
</dbReference>
<dbReference type="RefSeq" id="WP_182998451.1">
    <property type="nucleotide sequence ID" value="NZ_JABEQJ010000022.1"/>
</dbReference>
<reference evidence="2 3" key="1">
    <citation type="submission" date="2020-04" db="EMBL/GenBank/DDBJ databases">
        <title>Description of novel Gluconacetobacter.</title>
        <authorList>
            <person name="Sombolestani A."/>
        </authorList>
    </citation>
    <scope>NUCLEOTIDE SEQUENCE [LARGE SCALE GENOMIC DNA]</scope>
    <source>
        <strain evidence="2 3">LMG 19747</strain>
    </source>
</reference>
<evidence type="ECO:0000313" key="3">
    <source>
        <dbReference type="Proteomes" id="UP000589085"/>
    </source>
</evidence>
<dbReference type="AlphaFoldDB" id="A0A7W4NPF7"/>
<protein>
    <submittedName>
        <fullName evidence="2">NYN domain-containing protein</fullName>
    </submittedName>
</protein>
<feature type="domain" description="NYN" evidence="1">
    <location>
        <begin position="43"/>
        <end position="169"/>
    </location>
</feature>
<dbReference type="Pfam" id="PF01936">
    <property type="entry name" value="NYN"/>
    <property type="match status" value="1"/>
</dbReference>
<evidence type="ECO:0000313" key="2">
    <source>
        <dbReference type="EMBL" id="MBB2161624.1"/>
    </source>
</evidence>
<dbReference type="EMBL" id="JABEQJ010000022">
    <property type="protein sequence ID" value="MBB2161624.1"/>
    <property type="molecule type" value="Genomic_DNA"/>
</dbReference>
<accession>A0A7W4NPF7</accession>